<dbReference type="Pfam" id="PF22191">
    <property type="entry name" value="IBR_1"/>
    <property type="match status" value="1"/>
</dbReference>
<organism evidence="12">
    <name type="scientific">Aegilops tauschii</name>
    <name type="common">Tausch's goatgrass</name>
    <name type="synonym">Aegilops squarrosa</name>
    <dbReference type="NCBI Taxonomy" id="37682"/>
    <lineage>
        <taxon>Eukaryota</taxon>
        <taxon>Viridiplantae</taxon>
        <taxon>Streptophyta</taxon>
        <taxon>Embryophyta</taxon>
        <taxon>Tracheophyta</taxon>
        <taxon>Spermatophyta</taxon>
        <taxon>Magnoliopsida</taxon>
        <taxon>Liliopsida</taxon>
        <taxon>Poales</taxon>
        <taxon>Poaceae</taxon>
        <taxon>BOP clade</taxon>
        <taxon>Pooideae</taxon>
        <taxon>Triticodae</taxon>
        <taxon>Triticeae</taxon>
        <taxon>Triticinae</taxon>
        <taxon>Aegilops</taxon>
    </lineage>
</organism>
<dbReference type="InterPro" id="IPR016135">
    <property type="entry name" value="UBQ-conjugating_enzyme/RWD"/>
</dbReference>
<keyword evidence="8" id="KW-0677">Repeat</keyword>
<dbReference type="Gene3D" id="3.30.40.10">
    <property type="entry name" value="Zinc/RING finger domain, C3HC4 (zinc finger)"/>
    <property type="match status" value="1"/>
</dbReference>
<comment type="similarity">
    <text evidence="4">Belongs to the RBR family. Ariadne subfamily.</text>
</comment>
<protein>
    <recommendedName>
        <fullName evidence="5">RBR-type E3 ubiquitin transferase</fullName>
        <ecNumber evidence="5">2.3.2.31</ecNumber>
    </recommendedName>
</protein>
<evidence type="ECO:0000256" key="8">
    <source>
        <dbReference type="ARBA" id="ARBA00022737"/>
    </source>
</evidence>
<dbReference type="InterPro" id="IPR031127">
    <property type="entry name" value="E3_UB_ligase_RBR"/>
</dbReference>
<dbReference type="Gene3D" id="1.20.120.1750">
    <property type="match status" value="1"/>
</dbReference>
<accession>M8AQ02</accession>
<dbReference type="InterPro" id="IPR006575">
    <property type="entry name" value="RWD_dom"/>
</dbReference>
<dbReference type="CDD" id="cd20336">
    <property type="entry name" value="Rcat_RBR"/>
    <property type="match status" value="1"/>
</dbReference>
<dbReference type="SMART" id="SM00591">
    <property type="entry name" value="RWD"/>
    <property type="match status" value="1"/>
</dbReference>
<dbReference type="AlphaFoldDB" id="M8AQ02"/>
<reference evidence="12" key="1">
    <citation type="submission" date="2015-06" db="UniProtKB">
        <authorList>
            <consortium name="EnsemblPlants"/>
        </authorList>
    </citation>
    <scope>IDENTIFICATION</scope>
</reference>
<dbReference type="SMART" id="SM00647">
    <property type="entry name" value="IBR"/>
    <property type="match status" value="2"/>
</dbReference>
<dbReference type="CDD" id="cd20341">
    <property type="entry name" value="BRcat_RBR_RNF14"/>
    <property type="match status" value="1"/>
</dbReference>
<keyword evidence="9" id="KW-0863">Zinc-finger</keyword>
<dbReference type="SUPFAM" id="SSF57850">
    <property type="entry name" value="RING/U-box"/>
    <property type="match status" value="3"/>
</dbReference>
<dbReference type="EnsemblPlants" id="EMT03805">
    <property type="protein sequence ID" value="EMT03805"/>
    <property type="gene ID" value="F775_02447"/>
</dbReference>
<dbReference type="GO" id="GO:0061630">
    <property type="term" value="F:ubiquitin protein ligase activity"/>
    <property type="evidence" value="ECO:0007669"/>
    <property type="project" value="UniProtKB-EC"/>
</dbReference>
<dbReference type="SUPFAM" id="SSF54495">
    <property type="entry name" value="UBC-like"/>
    <property type="match status" value="1"/>
</dbReference>
<dbReference type="PROSITE" id="PS51873">
    <property type="entry name" value="TRIAD"/>
    <property type="match status" value="1"/>
</dbReference>
<evidence type="ECO:0000313" key="12">
    <source>
        <dbReference type="EnsemblPlants" id="EMT03805"/>
    </source>
</evidence>
<dbReference type="PROSITE" id="PS00518">
    <property type="entry name" value="ZF_RING_1"/>
    <property type="match status" value="1"/>
</dbReference>
<dbReference type="InterPro" id="IPR001841">
    <property type="entry name" value="Znf_RING"/>
</dbReference>
<dbReference type="Pfam" id="PF01485">
    <property type="entry name" value="IBR"/>
    <property type="match status" value="1"/>
</dbReference>
<keyword evidence="7" id="KW-0479">Metal-binding</keyword>
<dbReference type="Gene3D" id="3.10.110.10">
    <property type="entry name" value="Ubiquitin Conjugating Enzyme"/>
    <property type="match status" value="1"/>
</dbReference>
<evidence type="ECO:0000256" key="9">
    <source>
        <dbReference type="ARBA" id="ARBA00022771"/>
    </source>
</evidence>
<evidence type="ECO:0000256" key="11">
    <source>
        <dbReference type="ARBA" id="ARBA00022833"/>
    </source>
</evidence>
<evidence type="ECO:0000256" key="10">
    <source>
        <dbReference type="ARBA" id="ARBA00022786"/>
    </source>
</evidence>
<evidence type="ECO:0000256" key="4">
    <source>
        <dbReference type="ARBA" id="ARBA00005884"/>
    </source>
</evidence>
<dbReference type="InterPro" id="IPR044066">
    <property type="entry name" value="TRIAD_supradom"/>
</dbReference>
<proteinExistence type="inferred from homology"/>
<dbReference type="Pfam" id="PF05773">
    <property type="entry name" value="RWD"/>
    <property type="match status" value="1"/>
</dbReference>
<dbReference type="InterPro" id="IPR002867">
    <property type="entry name" value="IBR_dom"/>
</dbReference>
<comment type="catalytic activity">
    <reaction evidence="1">
        <text>[E2 ubiquitin-conjugating enzyme]-S-ubiquitinyl-L-cysteine + [acceptor protein]-L-lysine = [E2 ubiquitin-conjugating enzyme]-L-cysteine + [acceptor protein]-N(6)-ubiquitinyl-L-lysine.</text>
        <dbReference type="EC" id="2.3.2.31"/>
    </reaction>
</comment>
<evidence type="ECO:0000256" key="2">
    <source>
        <dbReference type="ARBA" id="ARBA00001947"/>
    </source>
</evidence>
<evidence type="ECO:0000256" key="5">
    <source>
        <dbReference type="ARBA" id="ARBA00012251"/>
    </source>
</evidence>
<dbReference type="EC" id="2.3.2.31" evidence="5"/>
<dbReference type="SMART" id="SM00184">
    <property type="entry name" value="RING"/>
    <property type="match status" value="2"/>
</dbReference>
<evidence type="ECO:0000256" key="1">
    <source>
        <dbReference type="ARBA" id="ARBA00001798"/>
    </source>
</evidence>
<dbReference type="PANTHER" id="PTHR11685">
    <property type="entry name" value="RBR FAMILY RING FINGER AND IBR DOMAIN-CONTAINING"/>
    <property type="match status" value="1"/>
</dbReference>
<evidence type="ECO:0000256" key="6">
    <source>
        <dbReference type="ARBA" id="ARBA00022679"/>
    </source>
</evidence>
<dbReference type="InterPro" id="IPR017907">
    <property type="entry name" value="Znf_RING_CS"/>
</dbReference>
<dbReference type="GO" id="GO:0008270">
    <property type="term" value="F:zinc ion binding"/>
    <property type="evidence" value="ECO:0007669"/>
    <property type="project" value="UniProtKB-KW"/>
</dbReference>
<sequence>MCYELMIHSLQLSFRARRLMALEAIYGDDLVEFGKKGGLDCFQIYIHYDLHHGAQVCAKFSSADGECPHDGTEDDGDEPEEYSCTCNLDYLPPLVLTCLLPQSYPSKDPPYFTITAKWMDGSQVSQICAMLDDIWAQLPGQEVVYQWVEWIRNSSLSHLWIDGKIILGLESRAKKPDNRAISRGLPLDYLIPSMLRYSSKKRRKAFLEDLHMCMICLNESNGSNFIQLPCEHLFCVKCMETLCRMHVKEGSVFRLVCPDTNCNSSIPSHLLKNLLREEEFERWDRLVLEKALASMSDVVYCPRRGIACLADEDNSVQCPKCSFTFCSVCKDPRHPGKPCLIPEQKLQQRQASGKLTAREMVQEMLMIRKLYKDARACPYCRVAIIKTEGCNHMYCVNCGKSFCFRCGKALGGGTFDHLSKCGMYAQREDDTNDLQKRLKELQTMERRARKHSVLYAVPEAGPVYKATWGRGALGITGMRGASQCVIRHTYYSFMVIKLGIEQKDLGLLETWTGLQKVAGRGFFFCLELNSCLECLMRPSTCRNKAHSEPLRNFMVVEELKFGSRSDV</sequence>
<name>M8AQ02_AEGTA</name>
<dbReference type="InterPro" id="IPR013083">
    <property type="entry name" value="Znf_RING/FYVE/PHD"/>
</dbReference>
<dbReference type="CDD" id="cd23821">
    <property type="entry name" value="RWD_IMPACT"/>
    <property type="match status" value="1"/>
</dbReference>
<keyword evidence="11" id="KW-0862">Zinc</keyword>
<evidence type="ECO:0000256" key="3">
    <source>
        <dbReference type="ARBA" id="ARBA00003976"/>
    </source>
</evidence>
<dbReference type="FunFam" id="3.30.40.10:FF:000358">
    <property type="entry name" value="RBR-type E3 ubiquitin transferase"/>
    <property type="match status" value="1"/>
</dbReference>
<keyword evidence="10" id="KW-0833">Ubl conjugation pathway</keyword>
<dbReference type="PROSITE" id="PS50908">
    <property type="entry name" value="RWD"/>
    <property type="match status" value="1"/>
</dbReference>
<dbReference type="PROSITE" id="PS50089">
    <property type="entry name" value="ZF_RING_2"/>
    <property type="match status" value="1"/>
</dbReference>
<dbReference type="GO" id="GO:0016567">
    <property type="term" value="P:protein ubiquitination"/>
    <property type="evidence" value="ECO:0007669"/>
    <property type="project" value="InterPro"/>
</dbReference>
<comment type="cofactor">
    <cofactor evidence="2">
        <name>Zn(2+)</name>
        <dbReference type="ChEBI" id="CHEBI:29105"/>
    </cofactor>
</comment>
<comment type="function">
    <text evidence="3">Might act as an E3 ubiquitin-protein ligase, or as part of E3 complex, which accepts ubiquitin from specific E2 ubiquitin-conjugating enzymes and then transfers it to substrates.</text>
</comment>
<evidence type="ECO:0000256" key="7">
    <source>
        <dbReference type="ARBA" id="ARBA00022723"/>
    </source>
</evidence>
<keyword evidence="6" id="KW-0808">Transferase</keyword>